<dbReference type="EMBL" id="JAOYFB010000002">
    <property type="protein sequence ID" value="KAK4007951.1"/>
    <property type="molecule type" value="Genomic_DNA"/>
</dbReference>
<organism evidence="2 3">
    <name type="scientific">Daphnia magna</name>
    <dbReference type="NCBI Taxonomy" id="35525"/>
    <lineage>
        <taxon>Eukaryota</taxon>
        <taxon>Metazoa</taxon>
        <taxon>Ecdysozoa</taxon>
        <taxon>Arthropoda</taxon>
        <taxon>Crustacea</taxon>
        <taxon>Branchiopoda</taxon>
        <taxon>Diplostraca</taxon>
        <taxon>Cladocera</taxon>
        <taxon>Anomopoda</taxon>
        <taxon>Daphniidae</taxon>
        <taxon>Daphnia</taxon>
    </lineage>
</organism>
<evidence type="ECO:0000259" key="1">
    <source>
        <dbReference type="Pfam" id="PF00958"/>
    </source>
</evidence>
<dbReference type="Gene3D" id="3.30.300.10">
    <property type="match status" value="1"/>
</dbReference>
<evidence type="ECO:0000313" key="2">
    <source>
        <dbReference type="EMBL" id="KAK4007951.1"/>
    </source>
</evidence>
<reference evidence="2 3" key="1">
    <citation type="journal article" date="2023" name="Nucleic Acids Res.">
        <title>The hologenome of Daphnia magna reveals possible DNA methylation and microbiome-mediated evolution of the host genome.</title>
        <authorList>
            <person name="Chaturvedi A."/>
            <person name="Li X."/>
            <person name="Dhandapani V."/>
            <person name="Marshall H."/>
            <person name="Kissane S."/>
            <person name="Cuenca-Cambronero M."/>
            <person name="Asole G."/>
            <person name="Calvet F."/>
            <person name="Ruiz-Romero M."/>
            <person name="Marangio P."/>
            <person name="Guigo R."/>
            <person name="Rago D."/>
            <person name="Mirbahai L."/>
            <person name="Eastwood N."/>
            <person name="Colbourne J.K."/>
            <person name="Zhou J."/>
            <person name="Mallon E."/>
            <person name="Orsini L."/>
        </authorList>
    </citation>
    <scope>NUCLEOTIDE SEQUENCE [LARGE SCALE GENOMIC DNA]</scope>
    <source>
        <strain evidence="2">LRV0_1</strain>
    </source>
</reference>
<comment type="caution">
    <text evidence="2">The sequence shown here is derived from an EMBL/GenBank/DDBJ whole genome shotgun (WGS) entry which is preliminary data.</text>
</comment>
<proteinExistence type="predicted"/>
<feature type="domain" description="GMP synthase C-terminal" evidence="1">
    <location>
        <begin position="10"/>
        <end position="46"/>
    </location>
</feature>
<gene>
    <name evidence="2" type="ORF">OUZ56_013111</name>
</gene>
<sequence>MIRLPAISDAHLPQEVLDKMVEVVLTVPGIFRVFYDLTAKPPATTEREGYDLRMLLRQIISALFIGQDTDRSCIIDQI</sequence>
<dbReference type="Proteomes" id="UP001234178">
    <property type="component" value="Unassembled WGS sequence"/>
</dbReference>
<name>A0ABQ9Z4X8_9CRUS</name>
<dbReference type="SUPFAM" id="SSF54810">
    <property type="entry name" value="GMP synthetase C-terminal dimerisation domain"/>
    <property type="match status" value="1"/>
</dbReference>
<protein>
    <recommendedName>
        <fullName evidence="1">GMP synthase C-terminal domain-containing protein</fullName>
    </recommendedName>
</protein>
<dbReference type="InterPro" id="IPR001674">
    <property type="entry name" value="GMP_synth_C"/>
</dbReference>
<evidence type="ECO:0000313" key="3">
    <source>
        <dbReference type="Proteomes" id="UP001234178"/>
    </source>
</evidence>
<accession>A0ABQ9Z4X8</accession>
<dbReference type="Pfam" id="PF00958">
    <property type="entry name" value="GMP_synt_C"/>
    <property type="match status" value="1"/>
</dbReference>
<keyword evidence="3" id="KW-1185">Reference proteome</keyword>